<organism evidence="2 3">
    <name type="scientific">Collimonas pratensis</name>
    <dbReference type="NCBI Taxonomy" id="279113"/>
    <lineage>
        <taxon>Bacteria</taxon>
        <taxon>Pseudomonadati</taxon>
        <taxon>Pseudomonadota</taxon>
        <taxon>Betaproteobacteria</taxon>
        <taxon>Burkholderiales</taxon>
        <taxon>Oxalobacteraceae</taxon>
        <taxon>Collimonas</taxon>
    </lineage>
</organism>
<protein>
    <recommendedName>
        <fullName evidence="4">Transmembrane protein</fullName>
    </recommendedName>
</protein>
<keyword evidence="1" id="KW-0472">Membrane</keyword>
<evidence type="ECO:0000313" key="2">
    <source>
        <dbReference type="EMBL" id="AMP13415.1"/>
    </source>
</evidence>
<keyword evidence="3" id="KW-1185">Reference proteome</keyword>
<keyword evidence="1" id="KW-1133">Transmembrane helix</keyword>
<dbReference type="Proteomes" id="UP000074914">
    <property type="component" value="Chromosome"/>
</dbReference>
<evidence type="ECO:0000313" key="3">
    <source>
        <dbReference type="Proteomes" id="UP000074914"/>
    </source>
</evidence>
<dbReference type="EMBL" id="CP013236">
    <property type="protein sequence ID" value="AMP13415.1"/>
    <property type="molecule type" value="Genomic_DNA"/>
</dbReference>
<evidence type="ECO:0000256" key="1">
    <source>
        <dbReference type="SAM" id="Phobius"/>
    </source>
</evidence>
<name>A0ABM5Z380_9BURK</name>
<proteinExistence type="predicted"/>
<accession>A0ABM5Z380</accession>
<feature type="transmembrane region" description="Helical" evidence="1">
    <location>
        <begin position="333"/>
        <end position="354"/>
    </location>
</feature>
<feature type="transmembrane region" description="Helical" evidence="1">
    <location>
        <begin position="374"/>
        <end position="393"/>
    </location>
</feature>
<keyword evidence="1" id="KW-0812">Transmembrane</keyword>
<sequence length="418" mass="46721">MGGYAVHPFSGIIVRYVARQTNEGDVSTSTPVDAAADELHVNLWEVGSRPFIDIGILISNRAEVNAIEVVLPWKLGAEAIMDLGTRLNSEKSIAAIFNEAVRYDGSADEPFASVSFLKDNDQQTKKSSTEQKTEFVLLRLNSTHFSVFPRLTGEGEMTILRINLSDTALSGYASISSKIYLRFRIKNVPHAIYQATFCQPDRNILSSFIETRIIDFRINVRRGIPDELLAGDSNTHFPKFKKIHFFLTINRSQECIFEGQNFVGCRSLMDEDVWNEYVRSNVNAPITTDGSVRNYLGYQWTKAIKGGGNEAGHVKDLVALGRFSRTSSSTSQIFRFIGLGLVFGMAGNGAWEIIKFKSGHFFGSWGGDDTNNVFLILLILLIAILLIFSGNIFDWFRKKALFQTLLKRTINCLSGLLK</sequence>
<evidence type="ECO:0008006" key="4">
    <source>
        <dbReference type="Google" id="ProtNLM"/>
    </source>
</evidence>
<reference evidence="2 3" key="1">
    <citation type="submission" date="2015-11" db="EMBL/GenBank/DDBJ databases">
        <title>Exploring the genomic traits of fungus-feeding bacterial genus Collimonas.</title>
        <authorList>
            <person name="Song C."/>
            <person name="Schmidt R."/>
            <person name="de Jager V."/>
            <person name="Krzyzanowska D."/>
            <person name="Jongedijk E."/>
            <person name="Cankar K."/>
            <person name="Beekwilder J."/>
            <person name="van Veen A."/>
            <person name="de Boer W."/>
            <person name="van Veen J.A."/>
            <person name="Garbeva P."/>
        </authorList>
    </citation>
    <scope>NUCLEOTIDE SEQUENCE [LARGE SCALE GENOMIC DNA]</scope>
    <source>
        <strain evidence="2 3">Ter291</strain>
    </source>
</reference>
<gene>
    <name evidence="2" type="ORF">CPter291_1139</name>
</gene>